<dbReference type="GO" id="GO:0000166">
    <property type="term" value="F:nucleotide binding"/>
    <property type="evidence" value="ECO:0007669"/>
    <property type="project" value="UniProtKB-KW"/>
</dbReference>
<dbReference type="Gene3D" id="3.30.460.10">
    <property type="entry name" value="Beta Polymerase, domain 2"/>
    <property type="match status" value="1"/>
</dbReference>
<dbReference type="RefSeq" id="WP_077930106.1">
    <property type="nucleotide sequence ID" value="NZ_CP014687.1"/>
</dbReference>
<evidence type="ECO:0000256" key="2">
    <source>
        <dbReference type="ARBA" id="ARBA00022679"/>
    </source>
</evidence>
<dbReference type="CDD" id="cd05398">
    <property type="entry name" value="NT_ClassII-CCAase"/>
    <property type="match status" value="1"/>
</dbReference>
<evidence type="ECO:0000313" key="11">
    <source>
        <dbReference type="EMBL" id="AQT04192.1"/>
    </source>
</evidence>
<dbReference type="GO" id="GO:0008033">
    <property type="term" value="P:tRNA processing"/>
    <property type="evidence" value="ECO:0007669"/>
    <property type="project" value="UniProtKB-KW"/>
</dbReference>
<evidence type="ECO:0000256" key="6">
    <source>
        <dbReference type="ARBA" id="ARBA00022741"/>
    </source>
</evidence>
<accession>A0A1U9LCQ7</accession>
<dbReference type="Pfam" id="PF12627">
    <property type="entry name" value="PolyA_pol_RNAbd"/>
    <property type="match status" value="1"/>
</dbReference>
<organism evidence="11 12">
    <name type="scientific">Acetobacter persici</name>
    <dbReference type="NCBI Taxonomy" id="1076596"/>
    <lineage>
        <taxon>Bacteria</taxon>
        <taxon>Pseudomonadati</taxon>
        <taxon>Pseudomonadota</taxon>
        <taxon>Alphaproteobacteria</taxon>
        <taxon>Acetobacterales</taxon>
        <taxon>Acetobacteraceae</taxon>
        <taxon>Acetobacter</taxon>
    </lineage>
</organism>
<keyword evidence="3" id="KW-0819">tRNA processing</keyword>
<feature type="domain" description="Poly A polymerase head" evidence="9">
    <location>
        <begin position="30"/>
        <end position="152"/>
    </location>
</feature>
<keyword evidence="7" id="KW-0460">Magnesium</keyword>
<dbReference type="GO" id="GO:0016779">
    <property type="term" value="F:nucleotidyltransferase activity"/>
    <property type="evidence" value="ECO:0007669"/>
    <property type="project" value="UniProtKB-KW"/>
</dbReference>
<dbReference type="PANTHER" id="PTHR46173:SF1">
    <property type="entry name" value="CCA TRNA NUCLEOTIDYLTRANSFERASE 1, MITOCHONDRIAL"/>
    <property type="match status" value="1"/>
</dbReference>
<keyword evidence="2 8" id="KW-0808">Transferase</keyword>
<dbReference type="InterPro" id="IPR043519">
    <property type="entry name" value="NT_sf"/>
</dbReference>
<dbReference type="EMBL" id="CP014687">
    <property type="protein sequence ID" value="AQT04192.1"/>
    <property type="molecule type" value="Genomic_DNA"/>
</dbReference>
<evidence type="ECO:0000256" key="3">
    <source>
        <dbReference type="ARBA" id="ARBA00022694"/>
    </source>
</evidence>
<dbReference type="Gene3D" id="1.10.3090.10">
    <property type="entry name" value="cca-adding enzyme, domain 2"/>
    <property type="match status" value="1"/>
</dbReference>
<comment type="similarity">
    <text evidence="8">Belongs to the tRNA nucleotidyltransferase/poly(A) polymerase family.</text>
</comment>
<dbReference type="Proteomes" id="UP000189055">
    <property type="component" value="Chromosome"/>
</dbReference>
<keyword evidence="4" id="KW-0548">Nucleotidyltransferase</keyword>
<comment type="cofactor">
    <cofactor evidence="1">
        <name>Mg(2+)</name>
        <dbReference type="ChEBI" id="CHEBI:18420"/>
    </cofactor>
</comment>
<sequence>MTSGPQAAQTYLSAQQRHALGLLWQVLPEARLVGGVVRDLMMGRSVADVDLATPEPPEQVLATLKQAGIKAIPTGLAHGTVTAVIESAPYEITTLRRDVETDGRHAVVVWTADWREDAARRDFTMNAMSRGRDGVLHDYFGGQQDLAQGLVRFVGNAATRIAEDALRILRFFRFQARYGRGQPDAEAIEAITAQAGLLRGLSVERIWSELKRILTGPAVPETLSLMEQTGVLAVLFPSGVTGARLSRMVVAGAPADAVLRLAGLAPEDKGDLARRLKLSKAEAAFLKGVSSSPVPQPHMTDADLRRLLAQEPPEVLLGRTWLEQADRAEGGQVAGTKAAEKNASSADWLALRARLSALTPPVFPLAGRDVLATGHPPGPQVGAVLEQVRAWWLAEGCTAPAEACLAFLKKVLKSQS</sequence>
<evidence type="ECO:0000259" key="9">
    <source>
        <dbReference type="Pfam" id="PF01743"/>
    </source>
</evidence>
<dbReference type="InterPro" id="IPR050264">
    <property type="entry name" value="Bact_CCA-adding_enz_type3_sf"/>
</dbReference>
<dbReference type="InterPro" id="IPR002646">
    <property type="entry name" value="PolA_pol_head_dom"/>
</dbReference>
<evidence type="ECO:0000256" key="8">
    <source>
        <dbReference type="RuleBase" id="RU003953"/>
    </source>
</evidence>
<dbReference type="GO" id="GO:0046872">
    <property type="term" value="F:metal ion binding"/>
    <property type="evidence" value="ECO:0007669"/>
    <property type="project" value="UniProtKB-KW"/>
</dbReference>
<dbReference type="STRING" id="1076596.A0U91_03365"/>
<feature type="domain" description="tRNA nucleotidyltransferase/poly(A) polymerase RNA and SrmB- binding" evidence="10">
    <location>
        <begin position="184"/>
        <end position="238"/>
    </location>
</feature>
<protein>
    <submittedName>
        <fullName evidence="11">Poly(A) polymerase</fullName>
    </submittedName>
</protein>
<keyword evidence="5" id="KW-0479">Metal-binding</keyword>
<evidence type="ECO:0000256" key="5">
    <source>
        <dbReference type="ARBA" id="ARBA00022723"/>
    </source>
</evidence>
<dbReference type="PANTHER" id="PTHR46173">
    <property type="entry name" value="CCA TRNA NUCLEOTIDYLTRANSFERASE 1, MITOCHONDRIAL"/>
    <property type="match status" value="1"/>
</dbReference>
<dbReference type="SUPFAM" id="SSF81301">
    <property type="entry name" value="Nucleotidyltransferase"/>
    <property type="match status" value="1"/>
</dbReference>
<evidence type="ECO:0000256" key="1">
    <source>
        <dbReference type="ARBA" id="ARBA00001946"/>
    </source>
</evidence>
<evidence type="ECO:0000256" key="7">
    <source>
        <dbReference type="ARBA" id="ARBA00022842"/>
    </source>
</evidence>
<name>A0A1U9LCQ7_9PROT</name>
<evidence type="ECO:0000313" key="12">
    <source>
        <dbReference type="Proteomes" id="UP000189055"/>
    </source>
</evidence>
<keyword evidence="8" id="KW-0694">RNA-binding</keyword>
<keyword evidence="6" id="KW-0547">Nucleotide-binding</keyword>
<evidence type="ECO:0000259" key="10">
    <source>
        <dbReference type="Pfam" id="PF12627"/>
    </source>
</evidence>
<dbReference type="GO" id="GO:0000049">
    <property type="term" value="F:tRNA binding"/>
    <property type="evidence" value="ECO:0007669"/>
    <property type="project" value="TreeGrafter"/>
</dbReference>
<dbReference type="InterPro" id="IPR032828">
    <property type="entry name" value="PolyA_RNA-bd"/>
</dbReference>
<gene>
    <name evidence="11" type="ORF">A0U91_03365</name>
</gene>
<dbReference type="AlphaFoldDB" id="A0A1U9LCQ7"/>
<proteinExistence type="inferred from homology"/>
<dbReference type="Pfam" id="PF01743">
    <property type="entry name" value="PolyA_pol"/>
    <property type="match status" value="1"/>
</dbReference>
<evidence type="ECO:0000256" key="4">
    <source>
        <dbReference type="ARBA" id="ARBA00022695"/>
    </source>
</evidence>
<reference evidence="11 12" key="1">
    <citation type="submission" date="2016-03" db="EMBL/GenBank/DDBJ databases">
        <title>Acetic acid bacteria sequencing.</title>
        <authorList>
            <person name="Brandt J."/>
            <person name="Jakob F."/>
            <person name="Vogel R.F."/>
        </authorList>
    </citation>
    <scope>NUCLEOTIDE SEQUENCE [LARGE SCALE GENOMIC DNA]</scope>
    <source>
        <strain evidence="11 12">TMW2.1084</strain>
    </source>
</reference>
<dbReference type="SUPFAM" id="SSF81891">
    <property type="entry name" value="Poly A polymerase C-terminal region-like"/>
    <property type="match status" value="1"/>
</dbReference>
<dbReference type="KEGG" id="aper:A0U91_03365"/>